<feature type="region of interest" description="Disordered" evidence="1">
    <location>
        <begin position="223"/>
        <end position="243"/>
    </location>
</feature>
<feature type="compositionally biased region" description="Low complexity" evidence="1">
    <location>
        <begin position="8"/>
        <end position="17"/>
    </location>
</feature>
<accession>A0A9P8V9X7</accession>
<proteinExistence type="predicted"/>
<protein>
    <submittedName>
        <fullName evidence="2">Uncharacterized protein</fullName>
    </submittedName>
</protein>
<feature type="compositionally biased region" description="Pro residues" evidence="1">
    <location>
        <begin position="230"/>
        <end position="239"/>
    </location>
</feature>
<keyword evidence="3" id="KW-1185">Reference proteome</keyword>
<evidence type="ECO:0000313" key="2">
    <source>
        <dbReference type="EMBL" id="KAH6685747.1"/>
    </source>
</evidence>
<gene>
    <name evidence="2" type="ORF">F5X68DRAFT_16790</name>
</gene>
<dbReference type="EMBL" id="JAGSXJ010000014">
    <property type="protein sequence ID" value="KAH6685747.1"/>
    <property type="molecule type" value="Genomic_DNA"/>
</dbReference>
<dbReference type="AlphaFoldDB" id="A0A9P8V9X7"/>
<evidence type="ECO:0000313" key="3">
    <source>
        <dbReference type="Proteomes" id="UP000770015"/>
    </source>
</evidence>
<evidence type="ECO:0000256" key="1">
    <source>
        <dbReference type="SAM" id="MobiDB-lite"/>
    </source>
</evidence>
<comment type="caution">
    <text evidence="2">The sequence shown here is derived from an EMBL/GenBank/DDBJ whole genome shotgun (WGS) entry which is preliminary data.</text>
</comment>
<dbReference type="Proteomes" id="UP000770015">
    <property type="component" value="Unassembled WGS sequence"/>
</dbReference>
<sequence length="258" mass="27692">MRASIRTSLAPSPAASTHPPPVLDCCQARRTAGDQWSLTHPVATLPVERGGRQPPGSERPRREKALACRGDGCWSRWCSMAPNAILSTAGVTGKPWTASTGLGNVHHMALSLILERQRPLATPARISRPALSLCSSLLRSAPTRRAADGNFFGHPSPPTPPRSWSDGPLVLAQSSVFNTTLSRAVRRSSFSGLSPFGPCRICQAKCPGPAYYACPASHRLSRPRASRLPVRPPPRPPSLPLHLQWQQYSGLPAGTSVQ</sequence>
<organism evidence="2 3">
    <name type="scientific">Plectosphaerella plurivora</name>
    <dbReference type="NCBI Taxonomy" id="936078"/>
    <lineage>
        <taxon>Eukaryota</taxon>
        <taxon>Fungi</taxon>
        <taxon>Dikarya</taxon>
        <taxon>Ascomycota</taxon>
        <taxon>Pezizomycotina</taxon>
        <taxon>Sordariomycetes</taxon>
        <taxon>Hypocreomycetidae</taxon>
        <taxon>Glomerellales</taxon>
        <taxon>Plectosphaerellaceae</taxon>
        <taxon>Plectosphaerella</taxon>
    </lineage>
</organism>
<feature type="region of interest" description="Disordered" evidence="1">
    <location>
        <begin position="1"/>
        <end position="21"/>
    </location>
</feature>
<name>A0A9P8V9X7_9PEZI</name>
<reference evidence="2" key="1">
    <citation type="journal article" date="2021" name="Nat. Commun.">
        <title>Genetic determinants of endophytism in the Arabidopsis root mycobiome.</title>
        <authorList>
            <person name="Mesny F."/>
            <person name="Miyauchi S."/>
            <person name="Thiergart T."/>
            <person name="Pickel B."/>
            <person name="Atanasova L."/>
            <person name="Karlsson M."/>
            <person name="Huettel B."/>
            <person name="Barry K.W."/>
            <person name="Haridas S."/>
            <person name="Chen C."/>
            <person name="Bauer D."/>
            <person name="Andreopoulos W."/>
            <person name="Pangilinan J."/>
            <person name="LaButti K."/>
            <person name="Riley R."/>
            <person name="Lipzen A."/>
            <person name="Clum A."/>
            <person name="Drula E."/>
            <person name="Henrissat B."/>
            <person name="Kohler A."/>
            <person name="Grigoriev I.V."/>
            <person name="Martin F.M."/>
            <person name="Hacquard S."/>
        </authorList>
    </citation>
    <scope>NUCLEOTIDE SEQUENCE</scope>
    <source>
        <strain evidence="2">MPI-SDFR-AT-0117</strain>
    </source>
</reference>